<dbReference type="EMBL" id="JTEO01000005">
    <property type="protein sequence ID" value="MCQ6963404.1"/>
    <property type="molecule type" value="Genomic_DNA"/>
</dbReference>
<feature type="transmembrane region" description="Helical" evidence="1">
    <location>
        <begin position="448"/>
        <end position="470"/>
    </location>
</feature>
<feature type="transmembrane region" description="Helical" evidence="1">
    <location>
        <begin position="482"/>
        <end position="504"/>
    </location>
</feature>
<accession>A0AAE3HC56</accession>
<sequence>MGVTGIIPAYNDEANIHDVIKKAGLYVDNIVVVDDGSTDSTAYIAEKMDAHVVKHNEHKGKMETLRTAFKYSQQFGNGPVIIINADDLYDPDAIPKLITPVMWSEADAVVGYNDYPGAGLNRDLQSLIDAAPYLDSDGKYLSKYLSENIGFTAFSSLSTAALTFTEDSLPEELCLVKDALNAGFKLKEVNVRKVHERNTDAFYKYKIGVVVPAYNEEKLIRTTIGGIPAYIKRIYVINDASTDRTAEVLGSINDPRLFVITHEQNQGVGAAIKHGYKRALQEDMDIVVVMGGDNQMNPAHLPGLLMPIIEGKADYTKGNRLSCDEFRCGMSSWRLLGNNMLSLVTKIGSGYWHIMDPQNGYTAISKHALSNIGIDSLYTYYGYCNDMLVKLNTFGFRTLDVTMPAHYGEEKSSIKYGRYMSKVSVMLFRKFLWRLKVKYSVMSFHPLIFFYVFGMLFLPVGVLTGLYILLSGLLTGWPVPASLPLVGALFFIAGLQMILFAMLFDMRECYKTMGTNL</sequence>
<keyword evidence="1" id="KW-0472">Membrane</keyword>
<evidence type="ECO:0000313" key="3">
    <source>
        <dbReference type="EMBL" id="MCQ6963404.1"/>
    </source>
</evidence>
<dbReference type="GO" id="GO:0016740">
    <property type="term" value="F:transferase activity"/>
    <property type="evidence" value="ECO:0007669"/>
    <property type="project" value="UniProtKB-KW"/>
</dbReference>
<dbReference type="PANTHER" id="PTHR48090:SF7">
    <property type="entry name" value="RFBJ PROTEIN"/>
    <property type="match status" value="1"/>
</dbReference>
<dbReference type="Proteomes" id="UP001206983">
    <property type="component" value="Unassembled WGS sequence"/>
</dbReference>
<dbReference type="Gene3D" id="3.90.550.10">
    <property type="entry name" value="Spore Coat Polysaccharide Biosynthesis Protein SpsA, Chain A"/>
    <property type="match status" value="2"/>
</dbReference>
<dbReference type="Pfam" id="PF00535">
    <property type="entry name" value="Glycos_transf_2"/>
    <property type="match status" value="2"/>
</dbReference>
<dbReference type="PANTHER" id="PTHR48090">
    <property type="entry name" value="UNDECAPRENYL-PHOSPHATE 4-DEOXY-4-FORMAMIDO-L-ARABINOSE TRANSFERASE-RELATED"/>
    <property type="match status" value="1"/>
</dbReference>
<dbReference type="CDD" id="cd04179">
    <property type="entry name" value="DPM_DPG-synthase_like"/>
    <property type="match status" value="2"/>
</dbReference>
<organism evidence="3 4">
    <name type="scientific">Methanolobus chelungpuianus</name>
    <dbReference type="NCBI Taxonomy" id="502115"/>
    <lineage>
        <taxon>Archaea</taxon>
        <taxon>Methanobacteriati</taxon>
        <taxon>Methanobacteriota</taxon>
        <taxon>Stenosarchaea group</taxon>
        <taxon>Methanomicrobia</taxon>
        <taxon>Methanosarcinales</taxon>
        <taxon>Methanosarcinaceae</taxon>
        <taxon>Methanolobus</taxon>
    </lineage>
</organism>
<keyword evidence="1" id="KW-0812">Transmembrane</keyword>
<name>A0AAE3HC56_9EURY</name>
<protein>
    <submittedName>
        <fullName evidence="3">Glycosyl transferase family protein</fullName>
    </submittedName>
</protein>
<dbReference type="FunFam" id="3.90.550.10:FF:000123">
    <property type="entry name" value="Cell wall biosynthesis glycosyltransferase"/>
    <property type="match status" value="1"/>
</dbReference>
<dbReference type="RefSeq" id="WP_256623272.1">
    <property type="nucleotide sequence ID" value="NZ_JTEO01000005.1"/>
</dbReference>
<dbReference type="AlphaFoldDB" id="A0AAE3HC56"/>
<keyword evidence="3" id="KW-0808">Transferase</keyword>
<comment type="caution">
    <text evidence="3">The sequence shown here is derived from an EMBL/GenBank/DDBJ whole genome shotgun (WGS) entry which is preliminary data.</text>
</comment>
<feature type="domain" description="Glycosyltransferase 2-like" evidence="2">
    <location>
        <begin position="6"/>
        <end position="126"/>
    </location>
</feature>
<dbReference type="SUPFAM" id="SSF53448">
    <property type="entry name" value="Nucleotide-diphospho-sugar transferases"/>
    <property type="match status" value="2"/>
</dbReference>
<dbReference type="InterPro" id="IPR050256">
    <property type="entry name" value="Glycosyltransferase_2"/>
</dbReference>
<feature type="domain" description="Glycosyltransferase 2-like" evidence="2">
    <location>
        <begin position="209"/>
        <end position="370"/>
    </location>
</feature>
<evidence type="ECO:0000313" key="4">
    <source>
        <dbReference type="Proteomes" id="UP001206983"/>
    </source>
</evidence>
<keyword evidence="4" id="KW-1185">Reference proteome</keyword>
<reference evidence="3 4" key="1">
    <citation type="journal article" date="2011" name="Appl. Environ. Microbiol.">
        <title>Methanogenic archaea isolated from Taiwan's Chelungpu fault.</title>
        <authorList>
            <person name="Wu S.Y."/>
            <person name="Lai M.C."/>
        </authorList>
    </citation>
    <scope>NUCLEOTIDE SEQUENCE [LARGE SCALE GENOMIC DNA]</scope>
    <source>
        <strain evidence="3 4">St545Mb</strain>
    </source>
</reference>
<evidence type="ECO:0000256" key="1">
    <source>
        <dbReference type="SAM" id="Phobius"/>
    </source>
</evidence>
<keyword evidence="1" id="KW-1133">Transmembrane helix</keyword>
<proteinExistence type="predicted"/>
<evidence type="ECO:0000259" key="2">
    <source>
        <dbReference type="Pfam" id="PF00535"/>
    </source>
</evidence>
<dbReference type="InterPro" id="IPR001173">
    <property type="entry name" value="Glyco_trans_2-like"/>
</dbReference>
<gene>
    <name evidence="3" type="ORF">PV02_09875</name>
</gene>
<dbReference type="InterPro" id="IPR029044">
    <property type="entry name" value="Nucleotide-diphossugar_trans"/>
</dbReference>